<keyword evidence="14" id="KW-0031">Aminopeptidase</keyword>
<dbReference type="InterPro" id="IPR016024">
    <property type="entry name" value="ARM-type_fold"/>
</dbReference>
<reference evidence="15" key="1">
    <citation type="journal article" date="2019" name="Int. J. Syst. Evol. Microbiol.">
        <title>The Global Catalogue of Microorganisms (GCM) 10K type strain sequencing project: providing services to taxonomists for standard genome sequencing and annotation.</title>
        <authorList>
            <consortium name="The Broad Institute Genomics Platform"/>
            <consortium name="The Broad Institute Genome Sequencing Center for Infectious Disease"/>
            <person name="Wu L."/>
            <person name="Ma J."/>
        </authorList>
    </citation>
    <scope>NUCLEOTIDE SEQUENCE [LARGE SCALE GENOMIC DNA]</scope>
    <source>
        <strain evidence="15">KCTC 42217</strain>
    </source>
</reference>
<keyword evidence="11" id="KW-0862">Zinc</keyword>
<evidence type="ECO:0000313" key="15">
    <source>
        <dbReference type="Proteomes" id="UP001597387"/>
    </source>
</evidence>
<dbReference type="Pfam" id="PF01433">
    <property type="entry name" value="Peptidase_M1"/>
    <property type="match status" value="1"/>
</dbReference>
<keyword evidence="10 14" id="KW-0378">Hydrolase</keyword>
<dbReference type="SUPFAM" id="SSF48371">
    <property type="entry name" value="ARM repeat"/>
    <property type="match status" value="1"/>
</dbReference>
<evidence type="ECO:0000256" key="3">
    <source>
        <dbReference type="ARBA" id="ARBA00004496"/>
    </source>
</evidence>
<dbReference type="Gene3D" id="3.30.2010.30">
    <property type="match status" value="1"/>
</dbReference>
<dbReference type="GO" id="GO:0004177">
    <property type="term" value="F:aminopeptidase activity"/>
    <property type="evidence" value="ECO:0007669"/>
    <property type="project" value="UniProtKB-KW"/>
</dbReference>
<dbReference type="Pfam" id="PF17900">
    <property type="entry name" value="Peptidase_M1_N"/>
    <property type="match status" value="1"/>
</dbReference>
<evidence type="ECO:0000313" key="14">
    <source>
        <dbReference type="EMBL" id="MFD2161619.1"/>
    </source>
</evidence>
<accession>A0ABW4ZIB1</accession>
<dbReference type="InterPro" id="IPR015211">
    <property type="entry name" value="Peptidase_M1_C"/>
</dbReference>
<dbReference type="EMBL" id="JBHUHZ010000001">
    <property type="protein sequence ID" value="MFD2161619.1"/>
    <property type="molecule type" value="Genomic_DNA"/>
</dbReference>
<evidence type="ECO:0000256" key="4">
    <source>
        <dbReference type="ARBA" id="ARBA00010136"/>
    </source>
</evidence>
<evidence type="ECO:0000256" key="12">
    <source>
        <dbReference type="ARBA" id="ARBA00023049"/>
    </source>
</evidence>
<keyword evidence="8" id="KW-0645">Protease</keyword>
<dbReference type="InterPro" id="IPR049980">
    <property type="entry name" value="LTA4H_cat"/>
</dbReference>
<evidence type="ECO:0000256" key="6">
    <source>
        <dbReference type="ARBA" id="ARBA00015611"/>
    </source>
</evidence>
<dbReference type="InterPro" id="IPR045357">
    <property type="entry name" value="Aminopeptidase_N-like_N"/>
</dbReference>
<dbReference type="EC" id="3.4.11.2" evidence="5"/>
<evidence type="ECO:0000256" key="8">
    <source>
        <dbReference type="ARBA" id="ARBA00022670"/>
    </source>
</evidence>
<dbReference type="Gene3D" id="2.60.40.1730">
    <property type="entry name" value="tricorn interacting facor f3 domain"/>
    <property type="match status" value="1"/>
</dbReference>
<dbReference type="SUPFAM" id="SSF55486">
    <property type="entry name" value="Metalloproteases ('zincins'), catalytic domain"/>
    <property type="match status" value="1"/>
</dbReference>
<dbReference type="PROSITE" id="PS51257">
    <property type="entry name" value="PROKAR_LIPOPROTEIN"/>
    <property type="match status" value="1"/>
</dbReference>
<evidence type="ECO:0000259" key="13">
    <source>
        <dbReference type="SMART" id="SM01263"/>
    </source>
</evidence>
<dbReference type="CDD" id="cd09599">
    <property type="entry name" value="M1_LTA4H"/>
    <property type="match status" value="1"/>
</dbReference>
<feature type="domain" description="Peptidase M1 leukotriene A4 hydrolase/aminopeptidase C-terminal" evidence="13">
    <location>
        <begin position="494"/>
        <end position="618"/>
    </location>
</feature>
<evidence type="ECO:0000256" key="5">
    <source>
        <dbReference type="ARBA" id="ARBA00012564"/>
    </source>
</evidence>
<evidence type="ECO:0000256" key="1">
    <source>
        <dbReference type="ARBA" id="ARBA00000098"/>
    </source>
</evidence>
<dbReference type="InterPro" id="IPR014782">
    <property type="entry name" value="Peptidase_M1_dom"/>
</dbReference>
<dbReference type="InterPro" id="IPR038502">
    <property type="entry name" value="M1_LTA-4_hydro/amino_C_sf"/>
</dbReference>
<dbReference type="SMART" id="SM01263">
    <property type="entry name" value="Leuk-A4-hydro_C"/>
    <property type="match status" value="1"/>
</dbReference>
<gene>
    <name evidence="14" type="ORF">ACFSJU_04390</name>
</gene>
<keyword evidence="15" id="KW-1185">Reference proteome</keyword>
<evidence type="ECO:0000256" key="2">
    <source>
        <dbReference type="ARBA" id="ARBA00001947"/>
    </source>
</evidence>
<keyword evidence="7" id="KW-0963">Cytoplasm</keyword>
<name>A0ABW4ZIB1_9SPHI</name>
<keyword evidence="12" id="KW-0482">Metalloprotease</keyword>
<dbReference type="Gene3D" id="1.10.390.10">
    <property type="entry name" value="Neutral Protease Domain 2"/>
    <property type="match status" value="1"/>
</dbReference>
<comment type="caution">
    <text evidence="14">The sequence shown here is derived from an EMBL/GenBank/DDBJ whole genome shotgun (WGS) entry which is preliminary data.</text>
</comment>
<dbReference type="Proteomes" id="UP001597387">
    <property type="component" value="Unassembled WGS sequence"/>
</dbReference>
<sequence length="619" mass="69624">MKNLLFLFSLVLFACQQTITTTNTDTADTLAADKHSLAEPGKAIVKHLDLDLKVDFNTRILTGKAIWTIENVAKADEIIFDTRALDIQKITLGDDSTQANFSLGEEVKFLGKSLNVKIDSNTTKVSIWYTTSKDAAALQWLNPQQTAGKKHPFLFTQSQAILARTWIPCQDSPGIRFTYNAAVTVPKELLALMSAQNPQQKSADGKYYFKQPYAIPSYLMALAVGDLQFKAIDQRTGIYAEPVTIGKAAWEFADMGKMVNAAEKLYGNYKWGRYDVLVLPPSFPFGGMENPMLTFATPTVIAGDRSLVSLIAHELAHSWSGNYVTNATWNDFWLNEGFTTYFERRIIEAVYGKEEAKMQEYLGFQALQETIKEIGKTSDDTRLKVNFNDRDPDEGVTDVAYEKGYLFLRTIEETVGRAKLDSFLNKYFEKHAFQSVTTEQFLEELKSGLLNSDSTLFEKIQLDAWVYKPGIPSNLPAVSSEKFSTIDSLIAGFSNGLKVAGLSQRIKTANELQYFLSALPDSLTATDMALLDKEFGFTKSGNSEVQASWYTLAIRHQYKPAYPNIEKFLTEVGRRKFLMPLYKEMAKTPEGKTWAKKVYAKARPNYHSVAYHSIDEVLR</sequence>
<keyword evidence="9" id="KW-0479">Metal-binding</keyword>
<dbReference type="SUPFAM" id="SSF63737">
    <property type="entry name" value="Leukotriene A4 hydrolase N-terminal domain"/>
    <property type="match status" value="1"/>
</dbReference>
<proteinExistence type="inferred from homology"/>
<dbReference type="PRINTS" id="PR00756">
    <property type="entry name" value="ALADIPTASE"/>
</dbReference>
<dbReference type="Pfam" id="PF09127">
    <property type="entry name" value="Leuk-A4-hydro_C"/>
    <property type="match status" value="1"/>
</dbReference>
<dbReference type="PANTHER" id="PTHR45726">
    <property type="entry name" value="LEUKOTRIENE A-4 HYDROLASE"/>
    <property type="match status" value="1"/>
</dbReference>
<evidence type="ECO:0000256" key="9">
    <source>
        <dbReference type="ARBA" id="ARBA00022723"/>
    </source>
</evidence>
<dbReference type="InterPro" id="IPR042097">
    <property type="entry name" value="Aminopeptidase_N-like_N_sf"/>
</dbReference>
<comment type="similarity">
    <text evidence="4">Belongs to the peptidase M1 family.</text>
</comment>
<protein>
    <recommendedName>
        <fullName evidence="6">Aminopeptidase N</fullName>
        <ecNumber evidence="5">3.4.11.2</ecNumber>
    </recommendedName>
</protein>
<evidence type="ECO:0000256" key="7">
    <source>
        <dbReference type="ARBA" id="ARBA00022490"/>
    </source>
</evidence>
<dbReference type="PANTHER" id="PTHR45726:SF3">
    <property type="entry name" value="LEUKOTRIENE A-4 HYDROLASE"/>
    <property type="match status" value="1"/>
</dbReference>
<evidence type="ECO:0000256" key="11">
    <source>
        <dbReference type="ARBA" id="ARBA00022833"/>
    </source>
</evidence>
<comment type="cofactor">
    <cofactor evidence="2">
        <name>Zn(2+)</name>
        <dbReference type="ChEBI" id="CHEBI:29105"/>
    </cofactor>
</comment>
<organism evidence="14 15">
    <name type="scientific">Paradesertivirga mongoliensis</name>
    <dbReference type="NCBI Taxonomy" id="2100740"/>
    <lineage>
        <taxon>Bacteria</taxon>
        <taxon>Pseudomonadati</taxon>
        <taxon>Bacteroidota</taxon>
        <taxon>Sphingobacteriia</taxon>
        <taxon>Sphingobacteriales</taxon>
        <taxon>Sphingobacteriaceae</taxon>
        <taxon>Paradesertivirga</taxon>
    </lineage>
</organism>
<dbReference type="InterPro" id="IPR027268">
    <property type="entry name" value="Peptidase_M4/M1_CTD_sf"/>
</dbReference>
<dbReference type="Gene3D" id="1.25.40.320">
    <property type="entry name" value="Peptidase M1, leukotriene A4 hydrolase/aminopeptidase C-terminal domain"/>
    <property type="match status" value="1"/>
</dbReference>
<dbReference type="InterPro" id="IPR001930">
    <property type="entry name" value="Peptidase_M1"/>
</dbReference>
<comment type="subcellular location">
    <subcellularLocation>
        <location evidence="3">Cytoplasm</location>
    </subcellularLocation>
</comment>
<dbReference type="InterPro" id="IPR034015">
    <property type="entry name" value="M1_LTA4H"/>
</dbReference>
<evidence type="ECO:0000256" key="10">
    <source>
        <dbReference type="ARBA" id="ARBA00022801"/>
    </source>
</evidence>
<comment type="catalytic activity">
    <reaction evidence="1">
        <text>Release of an N-terminal amino acid, Xaa-|-Yaa- from a peptide, amide or arylamide. Xaa is preferably Ala, but may be most amino acids including Pro (slow action). When a terminal hydrophobic residue is followed by a prolyl residue, the two may be released as an intact Xaa-Pro dipeptide.</text>
        <dbReference type="EC" id="3.4.11.2"/>
    </reaction>
</comment>
<dbReference type="RefSeq" id="WP_255898902.1">
    <property type="nucleotide sequence ID" value="NZ_JAFMZO010000001.1"/>
</dbReference>